<gene>
    <name evidence="3" type="ORF">CKO25_18985</name>
</gene>
<sequence>MVSRPVSSAAATVRLDDGEADDAAVPASTNLLEEIPILRPGNAQWIGARTDQQDAFAFDGCAVTGAHPAGTVLVVLADGMGGLQAGREASRIAVATFRSSFAAQPCDVPVAKALDTALRAANQVVHDLALATAGEAEVGTTLVAVAVHESRLHWVSVGDSRLYLYSGATRSLTRCTEDHNVARELQEQVNVGDMTADEAMAHPDREALTSFLGLAQIPLVDRNRRALALQPGDRLLLCSDGVDGVLTLDELAGPLAGDPQVAADALIEQVRARALEHQDNATVAVLAYDLTTAPEVTSAPPDLPRRSRRLAVVAVSLVLALGAGTSAWFGWTWWQAQSEAHPTDSSSPIAPLPDEVAREEEGVVSPESISSDSSEVVLQPGESERDAPTPLDAPVDVMPESE</sequence>
<feature type="compositionally biased region" description="Low complexity" evidence="1">
    <location>
        <begin position="363"/>
        <end position="377"/>
    </location>
</feature>
<reference evidence="3 4" key="1">
    <citation type="journal article" date="2020" name="Microorganisms">
        <title>Osmotic Adaptation and Compatible Solute Biosynthesis of Phototrophic Bacteria as Revealed from Genome Analyses.</title>
        <authorList>
            <person name="Imhoff J.F."/>
            <person name="Rahn T."/>
            <person name="Kunzel S."/>
            <person name="Keller A."/>
            <person name="Neulinger S.C."/>
        </authorList>
    </citation>
    <scope>NUCLEOTIDE SEQUENCE [LARGE SCALE GENOMIC DNA]</scope>
    <source>
        <strain evidence="3 4">DSM 21303</strain>
    </source>
</reference>
<keyword evidence="4" id="KW-1185">Reference proteome</keyword>
<protein>
    <recommendedName>
        <fullName evidence="2">PPM-type phosphatase domain-containing protein</fullName>
    </recommendedName>
</protein>
<feature type="region of interest" description="Disordered" evidence="1">
    <location>
        <begin position="341"/>
        <end position="402"/>
    </location>
</feature>
<dbReference type="InterPro" id="IPR001932">
    <property type="entry name" value="PPM-type_phosphatase-like_dom"/>
</dbReference>
<name>A0A9X1BBI2_9GAMM</name>
<evidence type="ECO:0000313" key="4">
    <source>
        <dbReference type="Proteomes" id="UP001138802"/>
    </source>
</evidence>
<dbReference type="Gene3D" id="3.60.40.10">
    <property type="entry name" value="PPM-type phosphatase domain"/>
    <property type="match status" value="1"/>
</dbReference>
<dbReference type="EMBL" id="NRSD01000031">
    <property type="protein sequence ID" value="MBK1646685.1"/>
    <property type="molecule type" value="Genomic_DNA"/>
</dbReference>
<dbReference type="CDD" id="cd00143">
    <property type="entry name" value="PP2Cc"/>
    <property type="match status" value="1"/>
</dbReference>
<evidence type="ECO:0000313" key="3">
    <source>
        <dbReference type="EMBL" id="MBK1646685.1"/>
    </source>
</evidence>
<dbReference type="SUPFAM" id="SSF81606">
    <property type="entry name" value="PP2C-like"/>
    <property type="match status" value="1"/>
</dbReference>
<dbReference type="SMART" id="SM00331">
    <property type="entry name" value="PP2C_SIG"/>
    <property type="match status" value="1"/>
</dbReference>
<proteinExistence type="predicted"/>
<evidence type="ECO:0000259" key="2">
    <source>
        <dbReference type="PROSITE" id="PS51746"/>
    </source>
</evidence>
<dbReference type="SMART" id="SM00332">
    <property type="entry name" value="PP2Cc"/>
    <property type="match status" value="1"/>
</dbReference>
<dbReference type="RefSeq" id="WP_200389510.1">
    <property type="nucleotide sequence ID" value="NZ_NRSD01000031.1"/>
</dbReference>
<dbReference type="Proteomes" id="UP001138802">
    <property type="component" value="Unassembled WGS sequence"/>
</dbReference>
<dbReference type="PROSITE" id="PS51746">
    <property type="entry name" value="PPM_2"/>
    <property type="match status" value="1"/>
</dbReference>
<evidence type="ECO:0000256" key="1">
    <source>
        <dbReference type="SAM" id="MobiDB-lite"/>
    </source>
</evidence>
<accession>A0A9X1BBI2</accession>
<comment type="caution">
    <text evidence="3">The sequence shown here is derived from an EMBL/GenBank/DDBJ whole genome shotgun (WGS) entry which is preliminary data.</text>
</comment>
<dbReference type="InterPro" id="IPR036457">
    <property type="entry name" value="PPM-type-like_dom_sf"/>
</dbReference>
<organism evidence="3 4">
    <name type="scientific">Thiocapsa imhoffii</name>
    <dbReference type="NCBI Taxonomy" id="382777"/>
    <lineage>
        <taxon>Bacteria</taxon>
        <taxon>Pseudomonadati</taxon>
        <taxon>Pseudomonadota</taxon>
        <taxon>Gammaproteobacteria</taxon>
        <taxon>Chromatiales</taxon>
        <taxon>Chromatiaceae</taxon>
        <taxon>Thiocapsa</taxon>
    </lineage>
</organism>
<dbReference type="AlphaFoldDB" id="A0A9X1BBI2"/>
<feature type="domain" description="PPM-type phosphatase" evidence="2">
    <location>
        <begin position="57"/>
        <end position="288"/>
    </location>
</feature>
<dbReference type="Pfam" id="PF13672">
    <property type="entry name" value="PP2C_2"/>
    <property type="match status" value="1"/>
</dbReference>